<evidence type="ECO:0000313" key="3">
    <source>
        <dbReference type="Proteomes" id="UP000018208"/>
    </source>
</evidence>
<dbReference type="RefSeq" id="XP_067768529.1">
    <property type="nucleotide sequence ID" value="XM_067905047.1"/>
</dbReference>
<evidence type="ECO:0000256" key="1">
    <source>
        <dbReference type="SAM" id="Coils"/>
    </source>
</evidence>
<reference evidence="2 3" key="1">
    <citation type="journal article" date="2014" name="PLoS Genet.">
        <title>The Genome of Spironucleus salmonicida Highlights a Fish Pathogen Adapted to Fluctuating Environments.</title>
        <authorList>
            <person name="Xu F."/>
            <person name="Jerlstrom-Hultqvist J."/>
            <person name="Einarsson E."/>
            <person name="Astvaldsson A."/>
            <person name="Svard S.G."/>
            <person name="Andersson J.O."/>
        </authorList>
    </citation>
    <scope>NUCLEOTIDE SEQUENCE [LARGE SCALE GENOMIC DNA]</scope>
    <source>
        <strain evidence="2 3">ATCC 50377</strain>
    </source>
</reference>
<keyword evidence="3" id="KW-1185">Reference proteome</keyword>
<keyword evidence="1" id="KW-0175">Coiled coil</keyword>
<feature type="coiled-coil region" evidence="1">
    <location>
        <begin position="62"/>
        <end position="96"/>
    </location>
</feature>
<dbReference type="AlphaFoldDB" id="A0A9P8M0H0"/>
<dbReference type="GeneID" id="94295133"/>
<dbReference type="Proteomes" id="UP000018208">
    <property type="component" value="Unassembled WGS sequence"/>
</dbReference>
<dbReference type="EMBL" id="AUWU02000001">
    <property type="protein sequence ID" value="KAH0577756.1"/>
    <property type="molecule type" value="Genomic_DNA"/>
</dbReference>
<evidence type="ECO:0000313" key="2">
    <source>
        <dbReference type="EMBL" id="KAH0577756.1"/>
    </source>
</evidence>
<comment type="caution">
    <text evidence="2">The sequence shown here is derived from an EMBL/GenBank/DDBJ whole genome shotgun (WGS) entry which is preliminary data.</text>
</comment>
<organism evidence="2 3">
    <name type="scientific">Spironucleus salmonicida</name>
    <dbReference type="NCBI Taxonomy" id="348837"/>
    <lineage>
        <taxon>Eukaryota</taxon>
        <taxon>Metamonada</taxon>
        <taxon>Diplomonadida</taxon>
        <taxon>Hexamitidae</taxon>
        <taxon>Hexamitinae</taxon>
        <taxon>Spironucleus</taxon>
    </lineage>
</organism>
<proteinExistence type="predicted"/>
<name>A0A9P8M0H0_9EUKA</name>
<sequence>MKVSSIQKEILQLKDKISNIETLISTEKNSYEKQIEELSKVYIIPNNSHQLEENIDLNQLKAQDIQIEVKQLHVQLEEVKALNARYNSELKQVELVRQSQETYTEEISQTSRLIQIPEASLENIAEDKREDLSKDTLLHQFYQMNNQIQNLIQTQSDQ</sequence>
<dbReference type="KEGG" id="ssao:94295133"/>
<protein>
    <submittedName>
        <fullName evidence="2">Uncharacterized protein</fullName>
    </submittedName>
</protein>
<accession>A0A9P8M0H0</accession>
<gene>
    <name evidence="2" type="ORF">SS50377_21110</name>
</gene>